<dbReference type="PROSITE" id="PS50846">
    <property type="entry name" value="HMA_2"/>
    <property type="match status" value="1"/>
</dbReference>
<dbReference type="CDD" id="cd00371">
    <property type="entry name" value="HMA"/>
    <property type="match status" value="1"/>
</dbReference>
<feature type="transmembrane region" description="Helical" evidence="2">
    <location>
        <begin position="231"/>
        <end position="252"/>
    </location>
</feature>
<dbReference type="AlphaFoldDB" id="A0A1W1Z701"/>
<keyword evidence="5" id="KW-1185">Reference proteome</keyword>
<dbReference type="InterPro" id="IPR039447">
    <property type="entry name" value="UreH-like_TM_dom"/>
</dbReference>
<dbReference type="Gene3D" id="3.30.70.100">
    <property type="match status" value="1"/>
</dbReference>
<dbReference type="EMBL" id="FWXI01000003">
    <property type="protein sequence ID" value="SMC43708.1"/>
    <property type="molecule type" value="Genomic_DNA"/>
</dbReference>
<dbReference type="PANTHER" id="PTHR42208:SF1">
    <property type="entry name" value="HEAVY METAL TRANSPORTER"/>
    <property type="match status" value="1"/>
</dbReference>
<feature type="transmembrane region" description="Helical" evidence="2">
    <location>
        <begin position="294"/>
        <end position="314"/>
    </location>
</feature>
<dbReference type="RefSeq" id="WP_084574376.1">
    <property type="nucleotide sequence ID" value="NZ_FWXI01000003.1"/>
</dbReference>
<dbReference type="SUPFAM" id="SSF55008">
    <property type="entry name" value="HMA, heavy metal-associated domain"/>
    <property type="match status" value="1"/>
</dbReference>
<dbReference type="PANTHER" id="PTHR42208">
    <property type="entry name" value="HEAVY METAL TRANSPORTER-RELATED"/>
    <property type="match status" value="1"/>
</dbReference>
<organism evidence="4 5">
    <name type="scientific">Sporomusa malonica</name>
    <dbReference type="NCBI Taxonomy" id="112901"/>
    <lineage>
        <taxon>Bacteria</taxon>
        <taxon>Bacillati</taxon>
        <taxon>Bacillota</taxon>
        <taxon>Negativicutes</taxon>
        <taxon>Selenomonadales</taxon>
        <taxon>Sporomusaceae</taxon>
        <taxon>Sporomusa</taxon>
    </lineage>
</organism>
<evidence type="ECO:0000313" key="5">
    <source>
        <dbReference type="Proteomes" id="UP000192738"/>
    </source>
</evidence>
<dbReference type="Pfam" id="PF13386">
    <property type="entry name" value="DsbD_2"/>
    <property type="match status" value="1"/>
</dbReference>
<gene>
    <name evidence="4" type="ORF">SAMN04488500_10313</name>
</gene>
<dbReference type="InterPro" id="IPR017969">
    <property type="entry name" value="Heavy-metal-associated_CS"/>
</dbReference>
<dbReference type="InterPro" id="IPR036163">
    <property type="entry name" value="HMA_dom_sf"/>
</dbReference>
<keyword evidence="2" id="KW-0472">Membrane</keyword>
<dbReference type="Pfam" id="PF00403">
    <property type="entry name" value="HMA"/>
    <property type="match status" value="1"/>
</dbReference>
<feature type="transmembrane region" description="Helical" evidence="2">
    <location>
        <begin position="83"/>
        <end position="102"/>
    </location>
</feature>
<evidence type="ECO:0000256" key="2">
    <source>
        <dbReference type="SAM" id="Phobius"/>
    </source>
</evidence>
<keyword evidence="2" id="KW-0812">Transmembrane</keyword>
<evidence type="ECO:0000259" key="3">
    <source>
        <dbReference type="PROSITE" id="PS50846"/>
    </source>
</evidence>
<dbReference type="PROSITE" id="PS01047">
    <property type="entry name" value="HMA_1"/>
    <property type="match status" value="1"/>
</dbReference>
<dbReference type="OrthoDB" id="9800141at2"/>
<dbReference type="GO" id="GO:0046872">
    <property type="term" value="F:metal ion binding"/>
    <property type="evidence" value="ECO:0007669"/>
    <property type="project" value="UniProtKB-KW"/>
</dbReference>
<accession>A0A1W1Z701</accession>
<feature type="transmembrane region" description="Helical" evidence="2">
    <location>
        <begin position="163"/>
        <end position="184"/>
    </location>
</feature>
<evidence type="ECO:0000313" key="4">
    <source>
        <dbReference type="EMBL" id="SMC43708.1"/>
    </source>
</evidence>
<feature type="transmembrane region" description="Helical" evidence="2">
    <location>
        <begin position="114"/>
        <end position="137"/>
    </location>
</feature>
<reference evidence="4 5" key="1">
    <citation type="submission" date="2017-04" db="EMBL/GenBank/DDBJ databases">
        <authorList>
            <person name="Afonso C.L."/>
            <person name="Miller P.J."/>
            <person name="Scott M.A."/>
            <person name="Spackman E."/>
            <person name="Goraichik I."/>
            <person name="Dimitrov K.M."/>
            <person name="Suarez D.L."/>
            <person name="Swayne D.E."/>
        </authorList>
    </citation>
    <scope>NUCLEOTIDE SEQUENCE [LARGE SCALE GENOMIC DNA]</scope>
    <source>
        <strain evidence="4 5">DSM 5090</strain>
    </source>
</reference>
<feature type="domain" description="HMA" evidence="3">
    <location>
        <begin position="4"/>
        <end position="70"/>
    </location>
</feature>
<sequence>MSIMQTSLQIGDMQCRSCEKRIEQALQQVGGVIYVKASYTAGNVRVKFDTAQCTSMTIKQAIHGSGYTIGVPVPSKASVKDMIGMLLVFLLILFLGQFGTGFNTNSQLPGQVTYLLLFAVGILTSLHCVGMCGGIMLSQSVTVSGGGTLSALKPSLAYNAGRLTGYTLLGGIVGAVGSVVSLSLGVIAGINLFAGIFMILMGLNLAGFNFLRKYLKLPMPSLTSSRNKTPYWVGVINGLMPCGPLQTMQLYALGTGSAAVGAMSMFVFALGTLPLMLACGTLTSLFSKDATARLLRLSGVFVIVLGIVMTNRGLALVGVNTVPV</sequence>
<name>A0A1W1Z701_9FIRM</name>
<dbReference type="InterPro" id="IPR006121">
    <property type="entry name" value="HMA_dom"/>
</dbReference>
<keyword evidence="1" id="KW-0479">Metal-binding</keyword>
<protein>
    <submittedName>
        <fullName evidence="4">Sulfite exporter TauE/SafE</fullName>
    </submittedName>
</protein>
<feature type="transmembrane region" description="Helical" evidence="2">
    <location>
        <begin position="258"/>
        <end position="282"/>
    </location>
</feature>
<dbReference type="STRING" id="112901.SAMN04488500_10313"/>
<proteinExistence type="predicted"/>
<keyword evidence="2" id="KW-1133">Transmembrane helix</keyword>
<evidence type="ECO:0000256" key="1">
    <source>
        <dbReference type="ARBA" id="ARBA00022723"/>
    </source>
</evidence>
<feature type="transmembrane region" description="Helical" evidence="2">
    <location>
        <begin position="190"/>
        <end position="211"/>
    </location>
</feature>
<dbReference type="Proteomes" id="UP000192738">
    <property type="component" value="Unassembled WGS sequence"/>
</dbReference>